<evidence type="ECO:0000256" key="1">
    <source>
        <dbReference type="SAM" id="MobiDB-lite"/>
    </source>
</evidence>
<reference evidence="2" key="1">
    <citation type="submission" date="2022-11" db="EMBL/GenBank/DDBJ databases">
        <authorList>
            <person name="Petersen C."/>
        </authorList>
    </citation>
    <scope>NUCLEOTIDE SEQUENCE</scope>
    <source>
        <strain evidence="2">IBT 34128</strain>
    </source>
</reference>
<dbReference type="RefSeq" id="XP_056515211.1">
    <property type="nucleotide sequence ID" value="XM_056651944.1"/>
</dbReference>
<comment type="caution">
    <text evidence="2">The sequence shown here is derived from an EMBL/GenBank/DDBJ whole genome shotgun (WGS) entry which is preliminary data.</text>
</comment>
<name>A0A9W9G497_9EURO</name>
<reference evidence="2" key="2">
    <citation type="journal article" date="2023" name="IMA Fungus">
        <title>Comparative genomic study of the Penicillium genus elucidates a diverse pangenome and 15 lateral gene transfer events.</title>
        <authorList>
            <person name="Petersen C."/>
            <person name="Sorensen T."/>
            <person name="Nielsen M.R."/>
            <person name="Sondergaard T.E."/>
            <person name="Sorensen J.L."/>
            <person name="Fitzpatrick D.A."/>
            <person name="Frisvad J.C."/>
            <person name="Nielsen K.L."/>
        </authorList>
    </citation>
    <scope>NUCLEOTIDE SEQUENCE</scope>
    <source>
        <strain evidence="2">IBT 34128</strain>
    </source>
</reference>
<evidence type="ECO:0000313" key="3">
    <source>
        <dbReference type="Proteomes" id="UP001141434"/>
    </source>
</evidence>
<evidence type="ECO:0000313" key="2">
    <source>
        <dbReference type="EMBL" id="KAJ5111732.1"/>
    </source>
</evidence>
<protein>
    <submittedName>
        <fullName evidence="2">Uncharacterized protein</fullName>
    </submittedName>
</protein>
<organism evidence="2 3">
    <name type="scientific">Penicillium alfredii</name>
    <dbReference type="NCBI Taxonomy" id="1506179"/>
    <lineage>
        <taxon>Eukaryota</taxon>
        <taxon>Fungi</taxon>
        <taxon>Dikarya</taxon>
        <taxon>Ascomycota</taxon>
        <taxon>Pezizomycotina</taxon>
        <taxon>Eurotiomycetes</taxon>
        <taxon>Eurotiomycetidae</taxon>
        <taxon>Eurotiales</taxon>
        <taxon>Aspergillaceae</taxon>
        <taxon>Penicillium</taxon>
    </lineage>
</organism>
<feature type="region of interest" description="Disordered" evidence="1">
    <location>
        <begin position="1"/>
        <end position="40"/>
    </location>
</feature>
<proteinExistence type="predicted"/>
<gene>
    <name evidence="2" type="ORF">NUU61_001362</name>
</gene>
<dbReference type="Proteomes" id="UP001141434">
    <property type="component" value="Unassembled WGS sequence"/>
</dbReference>
<dbReference type="GeneID" id="81391112"/>
<dbReference type="EMBL" id="JAPMSZ010000002">
    <property type="protein sequence ID" value="KAJ5111732.1"/>
    <property type="molecule type" value="Genomic_DNA"/>
</dbReference>
<sequence>MAKNNADSPDFSAEVSYQAQAYPLDSERARRTRRSNHLPPSLSVPIHELGYWLSSIAMGQQLFAAKRHRHVLFEEIEPQVMPLVLPPTHMLFWPLVLVSYSTLGAGTIGLECSVLSEGEMGAADV</sequence>
<dbReference type="AlphaFoldDB" id="A0A9W9G497"/>
<keyword evidence="3" id="KW-1185">Reference proteome</keyword>
<accession>A0A9W9G497</accession>